<organism evidence="1 2">
    <name type="scientific">Anaplasma phagocytophilum str. NCH-1</name>
    <dbReference type="NCBI Taxonomy" id="1359161"/>
    <lineage>
        <taxon>Bacteria</taxon>
        <taxon>Pseudomonadati</taxon>
        <taxon>Pseudomonadota</taxon>
        <taxon>Alphaproteobacteria</taxon>
        <taxon>Rickettsiales</taxon>
        <taxon>Anaplasmataceae</taxon>
        <taxon>Anaplasma</taxon>
        <taxon>phagocytophilum group</taxon>
    </lineage>
</organism>
<sequence length="51" mass="5667">MGAAVMPQVKSIAPNTRYIVNHTVKTHYAIFSGRVLDQPCKNMLRSFSSVT</sequence>
<reference evidence="1 2" key="1">
    <citation type="submission" date="2015-01" db="EMBL/GenBank/DDBJ databases">
        <title>Genome Sequencing of Rickettsiales.</title>
        <authorList>
            <person name="Daugherty S.C."/>
            <person name="Su Q."/>
            <person name="Abolude K."/>
            <person name="Beier-Sexton M."/>
            <person name="Carlyon J.A."/>
            <person name="Carter R."/>
            <person name="Day N.P."/>
            <person name="Dumler S.J."/>
            <person name="Dyachenko V."/>
            <person name="Godinez A."/>
            <person name="Kurtti T.J."/>
            <person name="Lichay M."/>
            <person name="Mullins K.E."/>
            <person name="Ott S."/>
            <person name="Pappas-Brown V."/>
            <person name="Paris D.H."/>
            <person name="Patel P."/>
            <person name="Richards A.L."/>
            <person name="Sadzewicz L."/>
            <person name="Sears K."/>
            <person name="Seidman D."/>
            <person name="Sengamalay N."/>
            <person name="Stenos J."/>
            <person name="Tallon L.J."/>
            <person name="Vincent G."/>
            <person name="Fraser C.M."/>
            <person name="Munderloh U."/>
            <person name="Dunning-Hotopp J.C."/>
        </authorList>
    </citation>
    <scope>NUCLEOTIDE SEQUENCE [LARGE SCALE GENOMIC DNA]</scope>
    <source>
        <strain evidence="1 2">NCH-1</strain>
    </source>
</reference>
<name>A0A0F3N6F9_ANAPH</name>
<evidence type="ECO:0000313" key="2">
    <source>
        <dbReference type="Proteomes" id="UP000033754"/>
    </source>
</evidence>
<accession>A0A0F3N6F9</accession>
<dbReference type="AlphaFoldDB" id="A0A0F3N6F9"/>
<protein>
    <submittedName>
        <fullName evidence="1">Uncharacterized protein</fullName>
    </submittedName>
</protein>
<comment type="caution">
    <text evidence="1">The sequence shown here is derived from an EMBL/GenBank/DDBJ whole genome shotgun (WGS) entry which is preliminary data.</text>
</comment>
<gene>
    <name evidence="1" type="ORF">EPHNCH_1115</name>
</gene>
<evidence type="ECO:0000313" key="1">
    <source>
        <dbReference type="EMBL" id="KJV63282.1"/>
    </source>
</evidence>
<dbReference type="EMBL" id="LANT01000008">
    <property type="protein sequence ID" value="KJV63282.1"/>
    <property type="molecule type" value="Genomic_DNA"/>
</dbReference>
<dbReference type="Proteomes" id="UP000033754">
    <property type="component" value="Unassembled WGS sequence"/>
</dbReference>
<proteinExistence type="predicted"/>